<dbReference type="InterPro" id="IPR036079">
    <property type="entry name" value="ATPase_csu/dsu_sf"/>
</dbReference>
<proteinExistence type="inferred from homology"/>
<dbReference type="AlphaFoldDB" id="A0A9D1CRT0"/>
<dbReference type="GO" id="GO:0046961">
    <property type="term" value="F:proton-transporting ATPase activity, rotational mechanism"/>
    <property type="evidence" value="ECO:0007669"/>
    <property type="project" value="InterPro"/>
</dbReference>
<dbReference type="Pfam" id="PF01992">
    <property type="entry name" value="vATP-synt_AC39"/>
    <property type="match status" value="1"/>
</dbReference>
<evidence type="ECO:0000313" key="4">
    <source>
        <dbReference type="EMBL" id="HIQ77678.1"/>
    </source>
</evidence>
<keyword evidence="2" id="KW-0813">Transport</keyword>
<dbReference type="Gene3D" id="1.10.132.50">
    <property type="entry name" value="ATP synthase (C/AC39) subunit, domain 3"/>
    <property type="match status" value="1"/>
</dbReference>
<evidence type="ECO:0000256" key="3">
    <source>
        <dbReference type="ARBA" id="ARBA00023065"/>
    </source>
</evidence>
<evidence type="ECO:0000256" key="1">
    <source>
        <dbReference type="ARBA" id="ARBA00006709"/>
    </source>
</evidence>
<reference evidence="4" key="2">
    <citation type="journal article" date="2021" name="PeerJ">
        <title>Extensive microbial diversity within the chicken gut microbiome revealed by metagenomics and culture.</title>
        <authorList>
            <person name="Gilroy R."/>
            <person name="Ravi A."/>
            <person name="Getino M."/>
            <person name="Pursley I."/>
            <person name="Horton D.L."/>
            <person name="Alikhan N.F."/>
            <person name="Baker D."/>
            <person name="Gharbi K."/>
            <person name="Hall N."/>
            <person name="Watson M."/>
            <person name="Adriaenssens E.M."/>
            <person name="Foster-Nyarko E."/>
            <person name="Jarju S."/>
            <person name="Secka A."/>
            <person name="Antonio M."/>
            <person name="Oren A."/>
            <person name="Chaudhuri R.R."/>
            <person name="La Ragione R."/>
            <person name="Hildebrand F."/>
            <person name="Pallen M.J."/>
        </authorList>
    </citation>
    <scope>NUCLEOTIDE SEQUENCE</scope>
    <source>
        <strain evidence="4">ChiBcolR7-354</strain>
    </source>
</reference>
<comment type="caution">
    <text evidence="4">The sequence shown here is derived from an EMBL/GenBank/DDBJ whole genome shotgun (WGS) entry which is preliminary data.</text>
</comment>
<reference evidence="4" key="1">
    <citation type="submission" date="2020-10" db="EMBL/GenBank/DDBJ databases">
        <authorList>
            <person name="Gilroy R."/>
        </authorList>
    </citation>
    <scope>NUCLEOTIDE SEQUENCE</scope>
    <source>
        <strain evidence="4">ChiBcolR7-354</strain>
    </source>
</reference>
<dbReference type="Proteomes" id="UP000824262">
    <property type="component" value="Unassembled WGS sequence"/>
</dbReference>
<evidence type="ECO:0000313" key="5">
    <source>
        <dbReference type="Proteomes" id="UP000824262"/>
    </source>
</evidence>
<dbReference type="InterPro" id="IPR044911">
    <property type="entry name" value="V-type_ATPase_csu/dsu_dom_3"/>
</dbReference>
<name>A0A9D1CRT0_9FIRM</name>
<comment type="similarity">
    <text evidence="1">Belongs to the V-ATPase V0D/AC39 subunit family.</text>
</comment>
<dbReference type="InterPro" id="IPR002843">
    <property type="entry name" value="ATPase_V0-cplx_csu/dsu"/>
</dbReference>
<dbReference type="PANTHER" id="PTHR38682">
    <property type="entry name" value="V-TYPE ATP SYNTHASE SUBUNIT C"/>
    <property type="match status" value="1"/>
</dbReference>
<accession>A0A9D1CRT0</accession>
<evidence type="ECO:0000256" key="2">
    <source>
        <dbReference type="ARBA" id="ARBA00022448"/>
    </source>
</evidence>
<dbReference type="PANTHER" id="PTHR38682:SF1">
    <property type="entry name" value="V-TYPE ATP SYNTHASE SUBUNIT C"/>
    <property type="match status" value="1"/>
</dbReference>
<dbReference type="SUPFAM" id="SSF103486">
    <property type="entry name" value="V-type ATP synthase subunit C"/>
    <property type="match status" value="1"/>
</dbReference>
<organism evidence="4 5">
    <name type="scientific">Candidatus Scatomorpha intestinavium</name>
    <dbReference type="NCBI Taxonomy" id="2840922"/>
    <lineage>
        <taxon>Bacteria</taxon>
        <taxon>Bacillati</taxon>
        <taxon>Bacillota</taxon>
        <taxon>Clostridia</taxon>
        <taxon>Eubacteriales</taxon>
        <taxon>Candidatus Scatomorpha</taxon>
    </lineage>
</organism>
<protein>
    <submittedName>
        <fullName evidence="4">V-type ATPase subunit</fullName>
    </submittedName>
</protein>
<keyword evidence="3" id="KW-0406">Ion transport</keyword>
<sequence length="333" mass="35715">MSKKTKDTEYLMLSSMLRAREAGMLSRDRMDRMLSAPSFAEAAKQLVDCGYEDMSSADATGIDSALSRRRAEVFAELAGMVPQPEAVDIFRLKYDYHNIKVLVKSAAAGVDGEYLLSGCGRVSAEKLLSAVREEGMGDLPADMAAAYAEAVSVLNRTGNPQLADFGLDRAYFAEALAMAERSGSSFLKGYVQLLIDSANLRTAVRTVRMGKDRDFMASAMVEGGTADCARIAMAAEGGDTLASVFNATPLAHAAERAAEAVKGGALTDFELECDNAASEYLSAAKMKPFGIEAVVEYISLLEAEITAARMILTGRLAGIEPEVIRERLRDINA</sequence>
<dbReference type="Gene3D" id="1.20.1690.10">
    <property type="entry name" value="V-type ATP synthase subunit C domain"/>
    <property type="match status" value="2"/>
</dbReference>
<gene>
    <name evidence="4" type="ORF">IAB77_00290</name>
</gene>
<dbReference type="InterPro" id="IPR035067">
    <property type="entry name" value="V-type_ATPase_csu/dsu"/>
</dbReference>
<dbReference type="InterPro" id="IPR050873">
    <property type="entry name" value="V-ATPase_V0D/AC39_subunit"/>
</dbReference>
<dbReference type="EMBL" id="DVGA01000004">
    <property type="protein sequence ID" value="HIQ77678.1"/>
    <property type="molecule type" value="Genomic_DNA"/>
</dbReference>